<organism evidence="1 2">
    <name type="scientific">Gigaspora margarita</name>
    <dbReference type="NCBI Taxonomy" id="4874"/>
    <lineage>
        <taxon>Eukaryota</taxon>
        <taxon>Fungi</taxon>
        <taxon>Fungi incertae sedis</taxon>
        <taxon>Mucoromycota</taxon>
        <taxon>Glomeromycotina</taxon>
        <taxon>Glomeromycetes</taxon>
        <taxon>Diversisporales</taxon>
        <taxon>Gigasporaceae</taxon>
        <taxon>Gigaspora</taxon>
    </lineage>
</organism>
<dbReference type="Proteomes" id="UP000439903">
    <property type="component" value="Unassembled WGS sequence"/>
</dbReference>
<sequence length="70" mass="8220">MQLDNIKKRMEIYSKRKVKDQEDLEDHLDTECTAVGNDVKQKFLGIISSSNQLLDGINTKFIETKFKEDW</sequence>
<dbReference type="AlphaFoldDB" id="A0A8H3XDP0"/>
<evidence type="ECO:0000313" key="2">
    <source>
        <dbReference type="Proteomes" id="UP000439903"/>
    </source>
</evidence>
<evidence type="ECO:0000313" key="1">
    <source>
        <dbReference type="EMBL" id="KAF0452394.1"/>
    </source>
</evidence>
<reference evidence="1 2" key="1">
    <citation type="journal article" date="2019" name="Environ. Microbiol.">
        <title>At the nexus of three kingdoms: the genome of the mycorrhizal fungus Gigaspora margarita provides insights into plant, endobacterial and fungal interactions.</title>
        <authorList>
            <person name="Venice F."/>
            <person name="Ghignone S."/>
            <person name="Salvioli di Fossalunga A."/>
            <person name="Amselem J."/>
            <person name="Novero M."/>
            <person name="Xianan X."/>
            <person name="Sedzielewska Toro K."/>
            <person name="Morin E."/>
            <person name="Lipzen A."/>
            <person name="Grigoriev I.V."/>
            <person name="Henrissat B."/>
            <person name="Martin F.M."/>
            <person name="Bonfante P."/>
        </authorList>
    </citation>
    <scope>NUCLEOTIDE SEQUENCE [LARGE SCALE GENOMIC DNA]</scope>
    <source>
        <strain evidence="1 2">BEG34</strain>
    </source>
</reference>
<dbReference type="EMBL" id="WTPW01001158">
    <property type="protein sequence ID" value="KAF0452394.1"/>
    <property type="molecule type" value="Genomic_DNA"/>
</dbReference>
<name>A0A8H3XDP0_GIGMA</name>
<comment type="caution">
    <text evidence="1">The sequence shown here is derived from an EMBL/GenBank/DDBJ whole genome shotgun (WGS) entry which is preliminary data.</text>
</comment>
<protein>
    <submittedName>
        <fullName evidence="1">Uncharacterized protein</fullName>
    </submittedName>
</protein>
<gene>
    <name evidence="1" type="ORF">F8M41_001903</name>
</gene>
<proteinExistence type="predicted"/>
<keyword evidence="2" id="KW-1185">Reference proteome</keyword>
<accession>A0A8H3XDP0</accession>